<evidence type="ECO:0000256" key="5">
    <source>
        <dbReference type="ARBA" id="ARBA00022989"/>
    </source>
</evidence>
<evidence type="ECO:0000256" key="2">
    <source>
        <dbReference type="ARBA" id="ARBA00022448"/>
    </source>
</evidence>
<dbReference type="CDD" id="cd17321">
    <property type="entry name" value="MFS_MMR_MDR_like"/>
    <property type="match status" value="1"/>
</dbReference>
<sequence length="471" mass="46350">MATAPAATERTRSGAALLAVLMPAMLVTVIASDMVNLMLPAIGAQFGASEAELAWVVTGFLLMFAIGIPFYGRISDRVSLRRLFAFALLVYAAGSLLCALAPNLPLLVAGRAITGAGAAAVPVLAIVAVTRLMPVDKRGTGIGAVSAAAGIGTAAGPAVGGGIGQLLGWPALFWLMLAASLALLPAAVRVLPGGVPARGGRFDLLGGALLGLGAGLALFAITQGQTAGFDAPRSWGSLAAAAVAFALFAWRTVGVANPFVPPALFANRVFRGSVATAFLAMAVNLGALVFVPVLIVDVNGLTPGEGALVMIPAGAAVAALSPLVGRLTDRHGARPLLLAGLAVMALSALFLSTFADGGSAVPAAAGVLALSIGFIFVMTPLISAAAGSLRADEIGVGLGVLQGAQFLGAGAGPAVFGVLVAAALQGGSGAVNPLHSGGDGAAYSNAFLAMAAVSALALALASRMRPEGGSR</sequence>
<dbReference type="InterPro" id="IPR011701">
    <property type="entry name" value="MFS"/>
</dbReference>
<dbReference type="Gene3D" id="1.20.1720.10">
    <property type="entry name" value="Multidrug resistance protein D"/>
    <property type="match status" value="1"/>
</dbReference>
<feature type="transmembrane region" description="Helical" evidence="7">
    <location>
        <begin position="442"/>
        <end position="461"/>
    </location>
</feature>
<dbReference type="Gene3D" id="1.20.1250.20">
    <property type="entry name" value="MFS general substrate transporter like domains"/>
    <property type="match status" value="1"/>
</dbReference>
<feature type="transmembrane region" description="Helical" evidence="7">
    <location>
        <begin position="361"/>
        <end position="382"/>
    </location>
</feature>
<dbReference type="EMBL" id="JBHSYS010000002">
    <property type="protein sequence ID" value="MFC6957621.1"/>
    <property type="molecule type" value="Genomic_DNA"/>
</dbReference>
<feature type="transmembrane region" description="Helical" evidence="7">
    <location>
        <begin position="234"/>
        <end position="253"/>
    </location>
</feature>
<evidence type="ECO:0000259" key="8">
    <source>
        <dbReference type="PROSITE" id="PS50850"/>
    </source>
</evidence>
<keyword evidence="4 7" id="KW-0812">Transmembrane</keyword>
<feature type="transmembrane region" description="Helical" evidence="7">
    <location>
        <begin position="171"/>
        <end position="192"/>
    </location>
</feature>
<dbReference type="PROSITE" id="PS50850">
    <property type="entry name" value="MFS"/>
    <property type="match status" value="1"/>
</dbReference>
<feature type="transmembrane region" description="Helical" evidence="7">
    <location>
        <begin position="204"/>
        <end position="222"/>
    </location>
</feature>
<dbReference type="Proteomes" id="UP001596470">
    <property type="component" value="Unassembled WGS sequence"/>
</dbReference>
<feature type="transmembrane region" description="Helical" evidence="7">
    <location>
        <begin position="83"/>
        <end position="102"/>
    </location>
</feature>
<reference evidence="10" key="1">
    <citation type="journal article" date="2019" name="Int. J. Syst. Evol. Microbiol.">
        <title>The Global Catalogue of Microorganisms (GCM) 10K type strain sequencing project: providing services to taxonomists for standard genome sequencing and annotation.</title>
        <authorList>
            <consortium name="The Broad Institute Genomics Platform"/>
            <consortium name="The Broad Institute Genome Sequencing Center for Infectious Disease"/>
            <person name="Wu L."/>
            <person name="Ma J."/>
        </authorList>
    </citation>
    <scope>NUCLEOTIDE SEQUENCE [LARGE SCALE GENOMIC DNA]</scope>
    <source>
        <strain evidence="10">KACC 12634</strain>
    </source>
</reference>
<evidence type="ECO:0000313" key="10">
    <source>
        <dbReference type="Proteomes" id="UP001596470"/>
    </source>
</evidence>
<evidence type="ECO:0000256" key="6">
    <source>
        <dbReference type="ARBA" id="ARBA00023136"/>
    </source>
</evidence>
<evidence type="ECO:0000256" key="7">
    <source>
        <dbReference type="SAM" id="Phobius"/>
    </source>
</evidence>
<dbReference type="InterPro" id="IPR020846">
    <property type="entry name" value="MFS_dom"/>
</dbReference>
<feature type="transmembrane region" description="Helical" evidence="7">
    <location>
        <begin position="307"/>
        <end position="324"/>
    </location>
</feature>
<evidence type="ECO:0000256" key="1">
    <source>
        <dbReference type="ARBA" id="ARBA00004651"/>
    </source>
</evidence>
<dbReference type="SUPFAM" id="SSF103473">
    <property type="entry name" value="MFS general substrate transporter"/>
    <property type="match status" value="1"/>
</dbReference>
<accession>A0ABW2D8R0</accession>
<proteinExistence type="predicted"/>
<feature type="transmembrane region" description="Helical" evidence="7">
    <location>
        <begin position="108"/>
        <end position="129"/>
    </location>
</feature>
<dbReference type="RefSeq" id="WP_382349516.1">
    <property type="nucleotide sequence ID" value="NZ_JBHMBP010000002.1"/>
</dbReference>
<keyword evidence="3" id="KW-1003">Cell membrane</keyword>
<feature type="transmembrane region" description="Helical" evidence="7">
    <location>
        <begin position="141"/>
        <end position="159"/>
    </location>
</feature>
<keyword evidence="5 7" id="KW-1133">Transmembrane helix</keyword>
<feature type="transmembrane region" description="Helical" evidence="7">
    <location>
        <begin position="336"/>
        <end position="355"/>
    </location>
</feature>
<protein>
    <submittedName>
        <fullName evidence="9">MFS transporter</fullName>
    </submittedName>
</protein>
<gene>
    <name evidence="9" type="ORF">ACFQS3_10495</name>
</gene>
<organism evidence="9 10">
    <name type="scientific">Glycomyces mayteni</name>
    <dbReference type="NCBI Taxonomy" id="543887"/>
    <lineage>
        <taxon>Bacteria</taxon>
        <taxon>Bacillati</taxon>
        <taxon>Actinomycetota</taxon>
        <taxon>Actinomycetes</taxon>
        <taxon>Glycomycetales</taxon>
        <taxon>Glycomycetaceae</taxon>
        <taxon>Glycomyces</taxon>
    </lineage>
</organism>
<keyword evidence="6 7" id="KW-0472">Membrane</keyword>
<feature type="transmembrane region" description="Helical" evidence="7">
    <location>
        <begin position="394"/>
        <end position="422"/>
    </location>
</feature>
<feature type="transmembrane region" description="Helical" evidence="7">
    <location>
        <begin position="274"/>
        <end position="295"/>
    </location>
</feature>
<dbReference type="PANTHER" id="PTHR42718:SF46">
    <property type="entry name" value="BLR6921 PROTEIN"/>
    <property type="match status" value="1"/>
</dbReference>
<feature type="transmembrane region" description="Helical" evidence="7">
    <location>
        <begin position="52"/>
        <end position="71"/>
    </location>
</feature>
<dbReference type="Pfam" id="PF07690">
    <property type="entry name" value="MFS_1"/>
    <property type="match status" value="1"/>
</dbReference>
<evidence type="ECO:0000256" key="4">
    <source>
        <dbReference type="ARBA" id="ARBA00022692"/>
    </source>
</evidence>
<comment type="caution">
    <text evidence="9">The sequence shown here is derived from an EMBL/GenBank/DDBJ whole genome shotgun (WGS) entry which is preliminary data.</text>
</comment>
<dbReference type="InterPro" id="IPR036259">
    <property type="entry name" value="MFS_trans_sf"/>
</dbReference>
<dbReference type="PANTHER" id="PTHR42718">
    <property type="entry name" value="MAJOR FACILITATOR SUPERFAMILY MULTIDRUG TRANSPORTER MFSC"/>
    <property type="match status" value="1"/>
</dbReference>
<feature type="domain" description="Major facilitator superfamily (MFS) profile" evidence="8">
    <location>
        <begin position="17"/>
        <end position="469"/>
    </location>
</feature>
<comment type="subcellular location">
    <subcellularLocation>
        <location evidence="1">Cell membrane</location>
        <topology evidence="1">Multi-pass membrane protein</topology>
    </subcellularLocation>
</comment>
<name>A0ABW2D8R0_9ACTN</name>
<keyword evidence="10" id="KW-1185">Reference proteome</keyword>
<dbReference type="PRINTS" id="PR01036">
    <property type="entry name" value="TCRTETB"/>
</dbReference>
<evidence type="ECO:0000256" key="3">
    <source>
        <dbReference type="ARBA" id="ARBA00022475"/>
    </source>
</evidence>
<feature type="transmembrane region" description="Helical" evidence="7">
    <location>
        <begin position="12"/>
        <end position="32"/>
    </location>
</feature>
<evidence type="ECO:0000313" key="9">
    <source>
        <dbReference type="EMBL" id="MFC6957621.1"/>
    </source>
</evidence>
<keyword evidence="2" id="KW-0813">Transport</keyword>